<dbReference type="AlphaFoldDB" id="A0A8S1QMV0"/>
<reference evidence="2" key="1">
    <citation type="submission" date="2021-01" db="EMBL/GenBank/DDBJ databases">
        <authorList>
            <consortium name="Genoscope - CEA"/>
            <person name="William W."/>
        </authorList>
    </citation>
    <scope>NUCLEOTIDE SEQUENCE</scope>
</reference>
<dbReference type="Proteomes" id="UP000692954">
    <property type="component" value="Unassembled WGS sequence"/>
</dbReference>
<organism evidence="2 3">
    <name type="scientific">Paramecium sonneborni</name>
    <dbReference type="NCBI Taxonomy" id="65129"/>
    <lineage>
        <taxon>Eukaryota</taxon>
        <taxon>Sar</taxon>
        <taxon>Alveolata</taxon>
        <taxon>Ciliophora</taxon>
        <taxon>Intramacronucleata</taxon>
        <taxon>Oligohymenophorea</taxon>
        <taxon>Peniculida</taxon>
        <taxon>Parameciidae</taxon>
        <taxon>Paramecium</taxon>
    </lineage>
</organism>
<keyword evidence="3" id="KW-1185">Reference proteome</keyword>
<protein>
    <submittedName>
        <fullName evidence="2">Uncharacterized protein</fullName>
    </submittedName>
</protein>
<keyword evidence="1" id="KW-0812">Transmembrane</keyword>
<gene>
    <name evidence="2" type="ORF">PSON_ATCC_30995.1.T1110010</name>
</gene>
<name>A0A8S1QMV0_9CILI</name>
<keyword evidence="1" id="KW-0472">Membrane</keyword>
<keyword evidence="1" id="KW-1133">Transmembrane helix</keyword>
<comment type="caution">
    <text evidence="2">The sequence shown here is derived from an EMBL/GenBank/DDBJ whole genome shotgun (WGS) entry which is preliminary data.</text>
</comment>
<accession>A0A8S1QMV0</accession>
<evidence type="ECO:0000313" key="2">
    <source>
        <dbReference type="EMBL" id="CAD8116411.1"/>
    </source>
</evidence>
<proteinExistence type="predicted"/>
<evidence type="ECO:0000313" key="3">
    <source>
        <dbReference type="Proteomes" id="UP000692954"/>
    </source>
</evidence>
<feature type="transmembrane region" description="Helical" evidence="1">
    <location>
        <begin position="46"/>
        <end position="68"/>
    </location>
</feature>
<evidence type="ECO:0000256" key="1">
    <source>
        <dbReference type="SAM" id="Phobius"/>
    </source>
</evidence>
<dbReference type="EMBL" id="CAJJDN010000111">
    <property type="protein sequence ID" value="CAD8116411.1"/>
    <property type="molecule type" value="Genomic_DNA"/>
</dbReference>
<sequence>MNEQEPKNQHRITVFTSVEKYLKDLVTEVHIEKSKIKEEKTQKNKLVLYIVLLTAKNSNAFHLVIQIVQLT</sequence>